<comment type="caution">
    <text evidence="3">The sequence shown here is derived from an EMBL/GenBank/DDBJ whole genome shotgun (WGS) entry which is preliminary data.</text>
</comment>
<dbReference type="Proteomes" id="UP001501444">
    <property type="component" value="Unassembled WGS sequence"/>
</dbReference>
<dbReference type="InterPro" id="IPR013320">
    <property type="entry name" value="ConA-like_dom_sf"/>
</dbReference>
<evidence type="ECO:0000313" key="4">
    <source>
        <dbReference type="Proteomes" id="UP001501444"/>
    </source>
</evidence>
<feature type="domain" description="Laminin G" evidence="2">
    <location>
        <begin position="87"/>
        <end position="245"/>
    </location>
</feature>
<feature type="chain" id="PRO_5045706770" description="Laminin G domain-containing protein" evidence="1">
    <location>
        <begin position="21"/>
        <end position="245"/>
    </location>
</feature>
<dbReference type="Gene3D" id="2.60.120.200">
    <property type="match status" value="1"/>
</dbReference>
<sequence>MRTRSRHMAAVLLTTAATLAGTATGAGATAEIGGGHLIARYDMNEGPAARTMVDGSGHGLNGTIGSEVVTGVSGGGATGYRFTRLDPDTPPTHPRHLATVPSASDLNPGGRDYAVTIRLRTQYHFGNIVQKGQATVDGGNFKLQIPNGIVQCLFRGDRGSIIVSSRTRLNDGAWHTVRCERVESGGSPGVVLTVDGTTEARRAGRTGYIANSWPLSIGGKTACDQVRVGCDYYAGDLDYVELSAR</sequence>
<dbReference type="InterPro" id="IPR001791">
    <property type="entry name" value="Laminin_G"/>
</dbReference>
<gene>
    <name evidence="3" type="ORF">GCM10010170_081140</name>
</gene>
<name>A0ABP5UDG8_9ACTN</name>
<reference evidence="4" key="1">
    <citation type="journal article" date="2019" name="Int. J. Syst. Evol. Microbiol.">
        <title>The Global Catalogue of Microorganisms (GCM) 10K type strain sequencing project: providing services to taxonomists for standard genome sequencing and annotation.</title>
        <authorList>
            <consortium name="The Broad Institute Genomics Platform"/>
            <consortium name="The Broad Institute Genome Sequencing Center for Infectious Disease"/>
            <person name="Wu L."/>
            <person name="Ma J."/>
        </authorList>
    </citation>
    <scope>NUCLEOTIDE SEQUENCE [LARGE SCALE GENOMIC DNA]</scope>
    <source>
        <strain evidence="4">JCM 3272</strain>
    </source>
</reference>
<protein>
    <recommendedName>
        <fullName evidence="2">Laminin G domain-containing protein</fullName>
    </recommendedName>
</protein>
<evidence type="ECO:0000313" key="3">
    <source>
        <dbReference type="EMBL" id="GAA2376787.1"/>
    </source>
</evidence>
<feature type="signal peptide" evidence="1">
    <location>
        <begin position="1"/>
        <end position="20"/>
    </location>
</feature>
<dbReference type="EMBL" id="BAAARV010000081">
    <property type="protein sequence ID" value="GAA2376787.1"/>
    <property type="molecule type" value="Genomic_DNA"/>
</dbReference>
<evidence type="ECO:0000259" key="2">
    <source>
        <dbReference type="PROSITE" id="PS50025"/>
    </source>
</evidence>
<keyword evidence="1" id="KW-0732">Signal</keyword>
<organism evidence="3 4">
    <name type="scientific">Dactylosporangium salmoneum</name>
    <dbReference type="NCBI Taxonomy" id="53361"/>
    <lineage>
        <taxon>Bacteria</taxon>
        <taxon>Bacillati</taxon>
        <taxon>Actinomycetota</taxon>
        <taxon>Actinomycetes</taxon>
        <taxon>Micromonosporales</taxon>
        <taxon>Micromonosporaceae</taxon>
        <taxon>Dactylosporangium</taxon>
    </lineage>
</organism>
<dbReference type="SUPFAM" id="SSF49899">
    <property type="entry name" value="Concanavalin A-like lectins/glucanases"/>
    <property type="match status" value="1"/>
</dbReference>
<proteinExistence type="predicted"/>
<dbReference type="RefSeq" id="WP_344617969.1">
    <property type="nucleotide sequence ID" value="NZ_BAAARV010000081.1"/>
</dbReference>
<keyword evidence="4" id="KW-1185">Reference proteome</keyword>
<dbReference type="CDD" id="cd00110">
    <property type="entry name" value="LamG"/>
    <property type="match status" value="1"/>
</dbReference>
<dbReference type="Pfam" id="PF02210">
    <property type="entry name" value="Laminin_G_2"/>
    <property type="match status" value="1"/>
</dbReference>
<evidence type="ECO:0000256" key="1">
    <source>
        <dbReference type="SAM" id="SignalP"/>
    </source>
</evidence>
<dbReference type="PROSITE" id="PS50025">
    <property type="entry name" value="LAM_G_DOMAIN"/>
    <property type="match status" value="1"/>
</dbReference>
<accession>A0ABP5UDG8</accession>